<sequence>MPPTRMREAPIPHIFRLERSRYTMGPTHCRYPGIAQEIRRGLLHGSVTSNQVAPPHPCLPILWTGFSPLRCFLWAALRGEVLQPVPCATVGTKLGMPWRCEDHEHVGILLFKFRPSLPSAPGQASYVIPPGREQEWASLTQGVPEEGTVGVGAQWRLFSRTHGNAHSTWPEATHCREFGQQLTMLSAYVKQFWRTAWFGDRITALQESHEVTYSISFTGQMYHKAIRIRWRQSISLQPRGLEDGGCAKLLVISSRKKLWK</sequence>
<gene>
    <name evidence="1" type="ORF">B0T25DRAFT_360914</name>
</gene>
<comment type="caution">
    <text evidence="1">The sequence shown here is derived from an EMBL/GenBank/DDBJ whole genome shotgun (WGS) entry which is preliminary data.</text>
</comment>
<dbReference type="EMBL" id="JAUIQD010000009">
    <property type="protein sequence ID" value="KAK3339624.1"/>
    <property type="molecule type" value="Genomic_DNA"/>
</dbReference>
<reference evidence="1" key="1">
    <citation type="journal article" date="2023" name="Mol. Phylogenet. Evol.">
        <title>Genome-scale phylogeny and comparative genomics of the fungal order Sordariales.</title>
        <authorList>
            <person name="Hensen N."/>
            <person name="Bonometti L."/>
            <person name="Westerberg I."/>
            <person name="Brannstrom I.O."/>
            <person name="Guillou S."/>
            <person name="Cros-Aarteil S."/>
            <person name="Calhoun S."/>
            <person name="Haridas S."/>
            <person name="Kuo A."/>
            <person name="Mondo S."/>
            <person name="Pangilinan J."/>
            <person name="Riley R."/>
            <person name="LaButti K."/>
            <person name="Andreopoulos B."/>
            <person name="Lipzen A."/>
            <person name="Chen C."/>
            <person name="Yan M."/>
            <person name="Daum C."/>
            <person name="Ng V."/>
            <person name="Clum A."/>
            <person name="Steindorff A."/>
            <person name="Ohm R.A."/>
            <person name="Martin F."/>
            <person name="Silar P."/>
            <person name="Natvig D.O."/>
            <person name="Lalanne C."/>
            <person name="Gautier V."/>
            <person name="Ament-Velasquez S.L."/>
            <person name="Kruys A."/>
            <person name="Hutchinson M.I."/>
            <person name="Powell A.J."/>
            <person name="Barry K."/>
            <person name="Miller A.N."/>
            <person name="Grigoriev I.V."/>
            <person name="Debuchy R."/>
            <person name="Gladieux P."/>
            <person name="Hiltunen Thoren M."/>
            <person name="Johannesson H."/>
        </authorList>
    </citation>
    <scope>NUCLEOTIDE SEQUENCE</scope>
    <source>
        <strain evidence="1">CBS 955.72</strain>
    </source>
</reference>
<organism evidence="1 2">
    <name type="scientific">Lasiosphaeria hispida</name>
    <dbReference type="NCBI Taxonomy" id="260671"/>
    <lineage>
        <taxon>Eukaryota</taxon>
        <taxon>Fungi</taxon>
        <taxon>Dikarya</taxon>
        <taxon>Ascomycota</taxon>
        <taxon>Pezizomycotina</taxon>
        <taxon>Sordariomycetes</taxon>
        <taxon>Sordariomycetidae</taxon>
        <taxon>Sordariales</taxon>
        <taxon>Lasiosphaeriaceae</taxon>
        <taxon>Lasiosphaeria</taxon>
    </lineage>
</organism>
<dbReference type="Proteomes" id="UP001275084">
    <property type="component" value="Unassembled WGS sequence"/>
</dbReference>
<proteinExistence type="predicted"/>
<keyword evidence="2" id="KW-1185">Reference proteome</keyword>
<accession>A0AAJ0H4W0</accession>
<reference evidence="1" key="2">
    <citation type="submission" date="2023-06" db="EMBL/GenBank/DDBJ databases">
        <authorList>
            <consortium name="Lawrence Berkeley National Laboratory"/>
            <person name="Haridas S."/>
            <person name="Hensen N."/>
            <person name="Bonometti L."/>
            <person name="Westerberg I."/>
            <person name="Brannstrom I.O."/>
            <person name="Guillou S."/>
            <person name="Cros-Aarteil S."/>
            <person name="Calhoun S."/>
            <person name="Kuo A."/>
            <person name="Mondo S."/>
            <person name="Pangilinan J."/>
            <person name="Riley R."/>
            <person name="Labutti K."/>
            <person name="Andreopoulos B."/>
            <person name="Lipzen A."/>
            <person name="Chen C."/>
            <person name="Yanf M."/>
            <person name="Daum C."/>
            <person name="Ng V."/>
            <person name="Clum A."/>
            <person name="Steindorff A."/>
            <person name="Ohm R."/>
            <person name="Martin F."/>
            <person name="Silar P."/>
            <person name="Natvig D."/>
            <person name="Lalanne C."/>
            <person name="Gautier V."/>
            <person name="Ament-Velasquez S.L."/>
            <person name="Kruys A."/>
            <person name="Hutchinson M.I."/>
            <person name="Powell A.J."/>
            <person name="Barry K."/>
            <person name="Miller A.N."/>
            <person name="Grigoriev I.V."/>
            <person name="Debuchy R."/>
            <person name="Gladieux P."/>
            <person name="Thoren M.H."/>
            <person name="Johannesson H."/>
        </authorList>
    </citation>
    <scope>NUCLEOTIDE SEQUENCE</scope>
    <source>
        <strain evidence="1">CBS 955.72</strain>
    </source>
</reference>
<dbReference type="AlphaFoldDB" id="A0AAJ0H4W0"/>
<evidence type="ECO:0000313" key="1">
    <source>
        <dbReference type="EMBL" id="KAK3339624.1"/>
    </source>
</evidence>
<name>A0AAJ0H4W0_9PEZI</name>
<protein>
    <submittedName>
        <fullName evidence="1">Uncharacterized protein</fullName>
    </submittedName>
</protein>
<evidence type="ECO:0000313" key="2">
    <source>
        <dbReference type="Proteomes" id="UP001275084"/>
    </source>
</evidence>